<proteinExistence type="predicted"/>
<dbReference type="EMBL" id="OBMI01000002">
    <property type="protein sequence ID" value="SOB86525.1"/>
    <property type="molecule type" value="Genomic_DNA"/>
</dbReference>
<dbReference type="RefSeq" id="WP_097063546.1">
    <property type="nucleotide sequence ID" value="NZ_OBMI01000002.1"/>
</dbReference>
<protein>
    <submittedName>
        <fullName evidence="1">Malonyl CoA-acyl carrier protein transacylase</fullName>
    </submittedName>
</protein>
<organism evidence="1 2">
    <name type="scientific">Sphingomonas guangdongensis</name>
    <dbReference type="NCBI Taxonomy" id="1141890"/>
    <lineage>
        <taxon>Bacteria</taxon>
        <taxon>Pseudomonadati</taxon>
        <taxon>Pseudomonadota</taxon>
        <taxon>Alphaproteobacteria</taxon>
        <taxon>Sphingomonadales</taxon>
        <taxon>Sphingomonadaceae</taxon>
        <taxon>Sphingomonas</taxon>
    </lineage>
</organism>
<dbReference type="AlphaFoldDB" id="A0A285QX23"/>
<dbReference type="Proteomes" id="UP000219494">
    <property type="component" value="Unassembled WGS sequence"/>
</dbReference>
<keyword evidence="2" id="KW-1185">Reference proteome</keyword>
<sequence length="333" mass="35380">MARETLLLVCPGRGSYGKAELGSLARSGADLSAFDAIRRENGRATLAELDGAERFSPGVHLAGPNAAPLIYAGGIADAAAIDRDRYEVVAVTGNSMGWYTTLAVAGAVGAEQGFRIADAMGVNSGRHGAGGQLVLRLLDDAWRPVPALRERLLALAETTGCALSIDLGGALVIAGPDEGLRVFADRADVETTRLAGHGPFHTLLMAESSAAAVAELPAKWFGNPDVPLIDGRGHIWRRWASEPVAMWRYTFEAQILQAYDFALALTVALREFAPDRVVLLGPGDVLGGAIAQMLVDLRWLGMASREGFAERQASDPFLLSMARPEQRTRLIAP</sequence>
<dbReference type="InterPro" id="IPR016035">
    <property type="entry name" value="Acyl_Trfase/lysoPLipase"/>
</dbReference>
<gene>
    <name evidence="1" type="ORF">SAMN06297144_1631</name>
</gene>
<accession>A0A285QX23</accession>
<evidence type="ECO:0000313" key="1">
    <source>
        <dbReference type="EMBL" id="SOB86525.1"/>
    </source>
</evidence>
<dbReference type="SUPFAM" id="SSF52151">
    <property type="entry name" value="FabD/lysophospholipase-like"/>
    <property type="match status" value="1"/>
</dbReference>
<dbReference type="Gene3D" id="3.30.70.250">
    <property type="entry name" value="Malonyl-CoA ACP transacylase, ACP-binding"/>
    <property type="match status" value="1"/>
</dbReference>
<dbReference type="GO" id="GO:0016740">
    <property type="term" value="F:transferase activity"/>
    <property type="evidence" value="ECO:0007669"/>
    <property type="project" value="InterPro"/>
</dbReference>
<dbReference type="InterPro" id="IPR001227">
    <property type="entry name" value="Ac_transferase_dom_sf"/>
</dbReference>
<dbReference type="Gene3D" id="3.40.366.10">
    <property type="entry name" value="Malonyl-Coenzyme A Acyl Carrier Protein, domain 2"/>
    <property type="match status" value="1"/>
</dbReference>
<reference evidence="1 2" key="1">
    <citation type="submission" date="2017-07" db="EMBL/GenBank/DDBJ databases">
        <authorList>
            <person name="Sun Z.S."/>
            <person name="Albrecht U."/>
            <person name="Echele G."/>
            <person name="Lee C.C."/>
        </authorList>
    </citation>
    <scope>NUCLEOTIDE SEQUENCE [LARGE SCALE GENOMIC DNA]</scope>
    <source>
        <strain evidence="1 2">CGMCC 1.12672</strain>
    </source>
</reference>
<name>A0A285QX23_9SPHN</name>
<evidence type="ECO:0000313" key="2">
    <source>
        <dbReference type="Proteomes" id="UP000219494"/>
    </source>
</evidence>
<dbReference type="OrthoDB" id="5756162at2"/>